<evidence type="ECO:0000256" key="1">
    <source>
        <dbReference type="SAM" id="MobiDB-lite"/>
    </source>
</evidence>
<dbReference type="Proteomes" id="UP001500058">
    <property type="component" value="Unassembled WGS sequence"/>
</dbReference>
<dbReference type="PANTHER" id="PTHR32208">
    <property type="entry name" value="SECRETED PROTEIN-RELATED"/>
    <property type="match status" value="1"/>
</dbReference>
<feature type="domain" description="Galactose oxidase-like Early set" evidence="2">
    <location>
        <begin position="617"/>
        <end position="718"/>
    </location>
</feature>
<comment type="caution">
    <text evidence="3">The sequence shown here is derived from an EMBL/GenBank/DDBJ whole genome shotgun (WGS) entry which is preliminary data.</text>
</comment>
<dbReference type="Gene3D" id="2.60.120.260">
    <property type="entry name" value="Galactose-binding domain-like"/>
    <property type="match status" value="1"/>
</dbReference>
<organism evidence="3 4">
    <name type="scientific">Streptomyces glaucosporus</name>
    <dbReference type="NCBI Taxonomy" id="284044"/>
    <lineage>
        <taxon>Bacteria</taxon>
        <taxon>Bacillati</taxon>
        <taxon>Actinomycetota</taxon>
        <taxon>Actinomycetes</taxon>
        <taxon>Kitasatosporales</taxon>
        <taxon>Streptomycetaceae</taxon>
        <taxon>Streptomyces</taxon>
    </lineage>
</organism>
<keyword evidence="4" id="KW-1185">Reference proteome</keyword>
<sequence>MSARARPPVRTPARLHRRAGRLRRTTAVPLLLLSALLATGLSLSPAAADPEPAGENLLVNPGFEAADGDGFADCWQRAGWGDNTYEYSLTADARSGDRAARLTVTDWTSGDRKIMIKETAACAPEVEPGAQYDLAVHYTSTTDNTVFTAFRHDPQQGWLYWTDLKTLPAAGTYTRAEVRTPQVPEGTDRIAWGVTVYGGGGTVTLDDAEMTAVEVEPQEPPDPGAPGARGTWEVQRMDAKARAMHFVQLHNGKVLMIAGSGNDPDRFEAGTFTSHLYDPATGEMTDVDTPEDLFCSGHVQLEDGRVLVMGGNLDYPAADGSHGYKGLKSSYVFDPATNEYTRVNDMNTGHWYPSATVLGNGDVLSLGGLDEKSEGTVTAEYFSSDEQRWLGLHEVNQTWSFWGLYPSMILLQDGRLFYSGSHVFGNGLPGTGASLYDYGTGTVTDVPGLRRKDERDQSMSVLLPPAQRQRVATFGGGNVDSNPAAHRLTDLIDLSVPDPAYTPGPDLPRGHYADGTPQKGDEGKMYVSAVILPDGTVLETGGALHNRAVPVHETSIFDPATDTFTPVAPDPEPRGYHSGSLLLPDGRVLSYGDNPGDGSYSTTLSLYSPPYLSKGPRPEIAPPASREWRYGTENRITVSGGGQITKAALIRPEAVTHSSDPNQRYVDLPMTVHGEAPGGGTEIGLNLTDNPNLAPPGWYMLFVTDANGVPSVAQWVKVEGEEEAARTLRAGTDTDAPSPRAGTGDGSGKAERGKAGNGKARGGEDRGGKHAHHRPAAEDVEAWVDGCDRSYGDPSQCVPGVFPEEVKGSAAKCRWLDGQGWRPFTVHGRDRHKLDTDRDGTACGRGDRGGPIG</sequence>
<dbReference type="CDD" id="cd02851">
    <property type="entry name" value="E_set_GO_C"/>
    <property type="match status" value="1"/>
</dbReference>
<dbReference type="InterPro" id="IPR014756">
    <property type="entry name" value="Ig_E-set"/>
</dbReference>
<feature type="region of interest" description="Disordered" evidence="1">
    <location>
        <begin position="830"/>
        <end position="853"/>
    </location>
</feature>
<dbReference type="Gene3D" id="2.130.10.80">
    <property type="entry name" value="Galactose oxidase/kelch, beta-propeller"/>
    <property type="match status" value="1"/>
</dbReference>
<accession>A0ABN3I8V4</accession>
<dbReference type="InterPro" id="IPR011043">
    <property type="entry name" value="Gal_Oxase/kelch_b-propeller"/>
</dbReference>
<dbReference type="RefSeq" id="WP_344630848.1">
    <property type="nucleotide sequence ID" value="NZ_BAAATJ010000008.1"/>
</dbReference>
<dbReference type="InterPro" id="IPR015202">
    <property type="entry name" value="GO-like_E_set"/>
</dbReference>
<evidence type="ECO:0000313" key="3">
    <source>
        <dbReference type="EMBL" id="GAA2396787.1"/>
    </source>
</evidence>
<dbReference type="SUPFAM" id="SSF81296">
    <property type="entry name" value="E set domains"/>
    <property type="match status" value="1"/>
</dbReference>
<protein>
    <recommendedName>
        <fullName evidence="2">Galactose oxidase-like Early set domain-containing protein</fullName>
    </recommendedName>
</protein>
<proteinExistence type="predicted"/>
<evidence type="ECO:0000259" key="2">
    <source>
        <dbReference type="Pfam" id="PF09118"/>
    </source>
</evidence>
<dbReference type="SUPFAM" id="SSF50965">
    <property type="entry name" value="Galactose oxidase, central domain"/>
    <property type="match status" value="1"/>
</dbReference>
<feature type="region of interest" description="Disordered" evidence="1">
    <location>
        <begin position="723"/>
        <end position="779"/>
    </location>
</feature>
<dbReference type="InterPro" id="IPR013783">
    <property type="entry name" value="Ig-like_fold"/>
</dbReference>
<dbReference type="EMBL" id="BAAATJ010000008">
    <property type="protein sequence ID" value="GAA2396787.1"/>
    <property type="molecule type" value="Genomic_DNA"/>
</dbReference>
<dbReference type="SUPFAM" id="SSF49785">
    <property type="entry name" value="Galactose-binding domain-like"/>
    <property type="match status" value="1"/>
</dbReference>
<reference evidence="3 4" key="1">
    <citation type="journal article" date="2019" name="Int. J. Syst. Evol. Microbiol.">
        <title>The Global Catalogue of Microorganisms (GCM) 10K type strain sequencing project: providing services to taxonomists for standard genome sequencing and annotation.</title>
        <authorList>
            <consortium name="The Broad Institute Genomics Platform"/>
            <consortium name="The Broad Institute Genome Sequencing Center for Infectious Disease"/>
            <person name="Wu L."/>
            <person name="Ma J."/>
        </authorList>
    </citation>
    <scope>NUCLEOTIDE SEQUENCE [LARGE SCALE GENOMIC DNA]</scope>
    <source>
        <strain evidence="3 4">JCM 6921</strain>
    </source>
</reference>
<gene>
    <name evidence="3" type="ORF">GCM10010420_23140</name>
</gene>
<dbReference type="PANTHER" id="PTHR32208:SF21">
    <property type="entry name" value="LOW QUALITY PROTEIN: ALDEHYDE OXIDASE GLOX-LIKE"/>
    <property type="match status" value="1"/>
</dbReference>
<dbReference type="InterPro" id="IPR008979">
    <property type="entry name" value="Galactose-bd-like_sf"/>
</dbReference>
<dbReference type="Pfam" id="PF09118">
    <property type="entry name" value="GO-like_E_set"/>
    <property type="match status" value="1"/>
</dbReference>
<dbReference type="InterPro" id="IPR037293">
    <property type="entry name" value="Gal_Oxidase_central_sf"/>
</dbReference>
<dbReference type="Gene3D" id="2.60.40.10">
    <property type="entry name" value="Immunoglobulins"/>
    <property type="match status" value="1"/>
</dbReference>
<name>A0ABN3I8V4_9ACTN</name>
<evidence type="ECO:0000313" key="4">
    <source>
        <dbReference type="Proteomes" id="UP001500058"/>
    </source>
</evidence>
<feature type="compositionally biased region" description="Basic and acidic residues" evidence="1">
    <location>
        <begin position="832"/>
        <end position="853"/>
    </location>
</feature>